<dbReference type="AlphaFoldDB" id="A0A3B1D367"/>
<proteinExistence type="predicted"/>
<sequence length="270" mass="30861">MNTCYELESWQAPDGTYHYAKLPCFLQGTDFGPTLKSYILYQYHQCHVTQPLLLEQLWELGISISSGQLSSILTKGHDGFHSEKQGYCLNDYALGYMAKQSLSSTYIKAVEQIKGQSFEDTKEFLALLESLSIKQKYAIKTITEAALLGHLIEGGMPENMVILSDDAGQFNVLVHALCWIPAYRPGRHVERNLQKIHTYTNQQRQELDQLLSAVWTLYQQLKNYRNKPTKKKKDMAIKSFDAICDWQTDCLPCRPGRDSLAERIGQIKNL</sequence>
<gene>
    <name evidence="1" type="ORF">MNBD_UNCLBAC01-1187</name>
</gene>
<evidence type="ECO:0000313" key="1">
    <source>
        <dbReference type="EMBL" id="VAX36599.1"/>
    </source>
</evidence>
<dbReference type="EMBL" id="UOGJ01000101">
    <property type="protein sequence ID" value="VAX36599.1"/>
    <property type="molecule type" value="Genomic_DNA"/>
</dbReference>
<name>A0A3B1D367_9ZZZZ</name>
<organism evidence="1">
    <name type="scientific">hydrothermal vent metagenome</name>
    <dbReference type="NCBI Taxonomy" id="652676"/>
    <lineage>
        <taxon>unclassified sequences</taxon>
        <taxon>metagenomes</taxon>
        <taxon>ecological metagenomes</taxon>
    </lineage>
</organism>
<accession>A0A3B1D367</accession>
<reference evidence="1" key="1">
    <citation type="submission" date="2018-06" db="EMBL/GenBank/DDBJ databases">
        <authorList>
            <person name="Zhirakovskaya E."/>
        </authorList>
    </citation>
    <scope>NUCLEOTIDE SEQUENCE</scope>
</reference>
<protein>
    <submittedName>
        <fullName evidence="1">Mobile element protein</fullName>
    </submittedName>
</protein>